<proteinExistence type="inferred from homology"/>
<evidence type="ECO:0000256" key="6">
    <source>
        <dbReference type="ARBA" id="ARBA00023004"/>
    </source>
</evidence>
<accession>A0A8H8TWR0</accession>
<name>A0A8H8TWR0_9HELO</name>
<protein>
    <submittedName>
        <fullName evidence="8">Putative alpha-ketoglutarate-dependent sulfonate dioxygenase</fullName>
    </submittedName>
</protein>
<sequence>MAPSAIDPPAAILPSIKDTKQSVTYQLPIPEPTRRRLEAANVDLTNGYPYTPLQPLYVQDVEQIRNEPRDFTDAGSRADPEKKALFNAAKQVIHLTNHIGTEIVGLQLKDLTDKQKDELGLLIAERSVVFFRDQDLSPQEQRSLGEYYGEVEVHPQGSHVPGLPGVFTIWPDLFAKQRKADFRHPGGASMWHTDLVYERQPAGVTHLHNDTVPKLGGDTLWASGYAAYSKLSPDFRKFIDGKQAVFRSANEYLDRNDPTAGPRPVERIHPIVRVHPATGWKSLFVNRVWTGKIVGLDKAESDVILKYLFDVYENNVDIQVRFKWTPGTSALWDNRYAFVSSSARNEMGIDMYRITIHNASWDYEGTEERHGTRVTSLAEVPYFDEKAPTRREALGLNDN</sequence>
<dbReference type="GO" id="GO:0046872">
    <property type="term" value="F:metal ion binding"/>
    <property type="evidence" value="ECO:0007669"/>
    <property type="project" value="UniProtKB-KW"/>
</dbReference>
<evidence type="ECO:0000256" key="4">
    <source>
        <dbReference type="ARBA" id="ARBA00022964"/>
    </source>
</evidence>
<comment type="similarity">
    <text evidence="2">Belongs to the TfdA dioxygenase family.</text>
</comment>
<dbReference type="GO" id="GO:0016706">
    <property type="term" value="F:2-oxoglutarate-dependent dioxygenase activity"/>
    <property type="evidence" value="ECO:0007669"/>
    <property type="project" value="TreeGrafter"/>
</dbReference>
<dbReference type="Proteomes" id="UP000431533">
    <property type="component" value="Unassembled WGS sequence"/>
</dbReference>
<evidence type="ECO:0000256" key="3">
    <source>
        <dbReference type="ARBA" id="ARBA00022723"/>
    </source>
</evidence>
<evidence type="ECO:0000256" key="1">
    <source>
        <dbReference type="ARBA" id="ARBA00001954"/>
    </source>
</evidence>
<dbReference type="InterPro" id="IPR051323">
    <property type="entry name" value="AtsK-like"/>
</dbReference>
<keyword evidence="9" id="KW-1185">Reference proteome</keyword>
<comment type="cofactor">
    <cofactor evidence="1">
        <name>Fe(2+)</name>
        <dbReference type="ChEBI" id="CHEBI:29033"/>
    </cofactor>
</comment>
<evidence type="ECO:0000313" key="9">
    <source>
        <dbReference type="Proteomes" id="UP000431533"/>
    </source>
</evidence>
<dbReference type="PANTHER" id="PTHR30468:SF9">
    <property type="entry name" value="ALPHA-KETOGLUTARATE-DEPENDENT TAURINE DIOXYGENASE (AFU_ORTHOLOGUE AFUA_3G01010)"/>
    <property type="match status" value="1"/>
</dbReference>
<dbReference type="OrthoDB" id="10257314at2759"/>
<dbReference type="GO" id="GO:0005737">
    <property type="term" value="C:cytoplasm"/>
    <property type="evidence" value="ECO:0007669"/>
    <property type="project" value="TreeGrafter"/>
</dbReference>
<dbReference type="PANTHER" id="PTHR30468">
    <property type="entry name" value="ALPHA-KETOGLUTARATE-DEPENDENT SULFONATE DIOXYGENASE"/>
    <property type="match status" value="1"/>
</dbReference>
<evidence type="ECO:0000256" key="5">
    <source>
        <dbReference type="ARBA" id="ARBA00023002"/>
    </source>
</evidence>
<dbReference type="RefSeq" id="XP_031003505.1">
    <property type="nucleotide sequence ID" value="XM_031151666.1"/>
</dbReference>
<dbReference type="SUPFAM" id="SSF51197">
    <property type="entry name" value="Clavaminate synthase-like"/>
    <property type="match status" value="1"/>
</dbReference>
<dbReference type="InterPro" id="IPR003819">
    <property type="entry name" value="TauD/TfdA-like"/>
</dbReference>
<dbReference type="InterPro" id="IPR042098">
    <property type="entry name" value="TauD-like_sf"/>
</dbReference>
<evidence type="ECO:0000313" key="8">
    <source>
        <dbReference type="EMBL" id="TVY24717.1"/>
    </source>
</evidence>
<dbReference type="EMBL" id="QGMH01000120">
    <property type="protein sequence ID" value="TVY24717.1"/>
    <property type="molecule type" value="Genomic_DNA"/>
</dbReference>
<comment type="caution">
    <text evidence="8">The sequence shown here is derived from an EMBL/GenBank/DDBJ whole genome shotgun (WGS) entry which is preliminary data.</text>
</comment>
<dbReference type="GeneID" id="41986929"/>
<keyword evidence="3" id="KW-0479">Metal-binding</keyword>
<dbReference type="AlphaFoldDB" id="A0A8H8TWR0"/>
<dbReference type="Gene3D" id="3.60.130.10">
    <property type="entry name" value="Clavaminate synthase-like"/>
    <property type="match status" value="1"/>
</dbReference>
<organism evidence="8 9">
    <name type="scientific">Lachnellula hyalina</name>
    <dbReference type="NCBI Taxonomy" id="1316788"/>
    <lineage>
        <taxon>Eukaryota</taxon>
        <taxon>Fungi</taxon>
        <taxon>Dikarya</taxon>
        <taxon>Ascomycota</taxon>
        <taxon>Pezizomycotina</taxon>
        <taxon>Leotiomycetes</taxon>
        <taxon>Helotiales</taxon>
        <taxon>Lachnaceae</taxon>
        <taxon>Lachnellula</taxon>
    </lineage>
</organism>
<evidence type="ECO:0000259" key="7">
    <source>
        <dbReference type="Pfam" id="PF02668"/>
    </source>
</evidence>
<dbReference type="Pfam" id="PF02668">
    <property type="entry name" value="TauD"/>
    <property type="match status" value="1"/>
</dbReference>
<reference evidence="8 9" key="1">
    <citation type="submission" date="2018-05" db="EMBL/GenBank/DDBJ databases">
        <title>Genome sequencing and assembly of the regulated plant pathogen Lachnellula willkommii and related sister species for the development of diagnostic species identification markers.</title>
        <authorList>
            <person name="Giroux E."/>
            <person name="Bilodeau G."/>
        </authorList>
    </citation>
    <scope>NUCLEOTIDE SEQUENCE [LARGE SCALE GENOMIC DNA]</scope>
    <source>
        <strain evidence="8 9">CBS 185.66</strain>
    </source>
</reference>
<gene>
    <name evidence="8" type="ORF">LHYA1_G006731</name>
</gene>
<evidence type="ECO:0000256" key="2">
    <source>
        <dbReference type="ARBA" id="ARBA00005896"/>
    </source>
</evidence>
<dbReference type="FunFam" id="3.60.130.10:FF:000008">
    <property type="entry name" value="Alpha-ketoglutarate-dependent taurine dioxygenase"/>
    <property type="match status" value="1"/>
</dbReference>
<keyword evidence="5" id="KW-0560">Oxidoreductase</keyword>
<feature type="domain" description="TauD/TfdA-like" evidence="7">
    <location>
        <begin position="93"/>
        <end position="336"/>
    </location>
</feature>
<keyword evidence="6" id="KW-0408">Iron</keyword>
<keyword evidence="4 8" id="KW-0223">Dioxygenase</keyword>